<dbReference type="SUPFAM" id="SSF54523">
    <property type="entry name" value="Pili subunits"/>
    <property type="match status" value="1"/>
</dbReference>
<reference evidence="2 3" key="1">
    <citation type="submission" date="2019-08" db="EMBL/GenBank/DDBJ databases">
        <title>Genome of Psychroserpens burtonensis ACAM 167.</title>
        <authorList>
            <person name="Bowman J.P."/>
        </authorList>
    </citation>
    <scope>NUCLEOTIDE SEQUENCE [LARGE SCALE GENOMIC DNA]</scope>
    <source>
        <strain evidence="2 3">ACAM 167</strain>
    </source>
</reference>
<dbReference type="InterPro" id="IPR045584">
    <property type="entry name" value="Pilin-like"/>
</dbReference>
<dbReference type="Proteomes" id="UP000321938">
    <property type="component" value="Unassembled WGS sequence"/>
</dbReference>
<dbReference type="AlphaFoldDB" id="A0A5C7B3E9"/>
<organism evidence="2 3">
    <name type="scientific">Psychroserpens burtonensis</name>
    <dbReference type="NCBI Taxonomy" id="49278"/>
    <lineage>
        <taxon>Bacteria</taxon>
        <taxon>Pseudomonadati</taxon>
        <taxon>Bacteroidota</taxon>
        <taxon>Flavobacteriia</taxon>
        <taxon>Flavobacteriales</taxon>
        <taxon>Flavobacteriaceae</taxon>
        <taxon>Psychroserpens</taxon>
    </lineage>
</organism>
<keyword evidence="1" id="KW-0812">Transmembrane</keyword>
<gene>
    <name evidence="2" type="ORF">ES692_17490</name>
</gene>
<name>A0A5C7B3E9_9FLAO</name>
<dbReference type="Gene3D" id="3.30.700.10">
    <property type="entry name" value="Glycoprotein, Type 4 Pilin"/>
    <property type="match status" value="1"/>
</dbReference>
<evidence type="ECO:0000313" key="3">
    <source>
        <dbReference type="Proteomes" id="UP000321938"/>
    </source>
</evidence>
<dbReference type="OrthoDB" id="1447786at2"/>
<evidence type="ECO:0000313" key="2">
    <source>
        <dbReference type="EMBL" id="TXE15251.1"/>
    </source>
</evidence>
<evidence type="ECO:0008006" key="4">
    <source>
        <dbReference type="Google" id="ProtNLM"/>
    </source>
</evidence>
<comment type="caution">
    <text evidence="2">The sequence shown here is derived from an EMBL/GenBank/DDBJ whole genome shotgun (WGS) entry which is preliminary data.</text>
</comment>
<accession>A0A5C7B3E9</accession>
<keyword evidence="3" id="KW-1185">Reference proteome</keyword>
<evidence type="ECO:0000256" key="1">
    <source>
        <dbReference type="SAM" id="Phobius"/>
    </source>
</evidence>
<keyword evidence="1" id="KW-1133">Transmembrane helix</keyword>
<dbReference type="RefSeq" id="WP_147232171.1">
    <property type="nucleotide sequence ID" value="NZ_VOSB01000047.1"/>
</dbReference>
<dbReference type="EMBL" id="VOSB01000047">
    <property type="protein sequence ID" value="TXE15251.1"/>
    <property type="molecule type" value="Genomic_DNA"/>
</dbReference>
<protein>
    <recommendedName>
        <fullName evidence="4">Type II secretion system protein GspG C-terminal domain-containing protein</fullName>
    </recommendedName>
</protein>
<keyword evidence="1" id="KW-0472">Membrane</keyword>
<sequence>MTEFITSLIGELLFWREDYKFSKRKKARREFEKENNLPRKLMIHPIWKLLGIFLIIIFVARLIIGYFFFSDYGEKKTVEKINEIELILEKEKNSLGIYPEKLKTIIRNNPLRKKITLDYWNNEFFYENKENGLGYVLISKGKDGILKTEDDINGIKNMP</sequence>
<feature type="transmembrane region" description="Helical" evidence="1">
    <location>
        <begin position="46"/>
        <end position="69"/>
    </location>
</feature>
<proteinExistence type="predicted"/>